<evidence type="ECO:0000256" key="1">
    <source>
        <dbReference type="ARBA" id="ARBA00004141"/>
    </source>
</evidence>
<feature type="transmembrane region" description="Helical" evidence="7">
    <location>
        <begin position="205"/>
        <end position="232"/>
    </location>
</feature>
<evidence type="ECO:0000256" key="6">
    <source>
        <dbReference type="ARBA" id="ARBA00023136"/>
    </source>
</evidence>
<dbReference type="AlphaFoldDB" id="A0A1W4XK12"/>
<dbReference type="Pfam" id="PF01733">
    <property type="entry name" value="Nucleoside_tran"/>
    <property type="match status" value="2"/>
</dbReference>
<sequence length="463" mass="52058">MLKYQEKSINTKPLLDEEDTDSDIDNEIVISTNDSNDRNIDYVFKTGQPADNYYLAYIIFYLFGITSLLPWNFFITADNYWMYKFRDPHAKQIHPNVALNLTQRTPLQAEFITYLNVASNIPSIAFLILNAFLTKKIALQYRIIGSLISMLILFIVTTIFVQINTDSWQQHFFVLTIATVVLLNAVSAVLCGSIFGMVAKFPAKYITAVVGGQALGGIFAAIAQIVSLAIGASSVHSAFVYFMIANITIVFCLIAYLFLSKSIFFKHIVQNEPDGAYTYDETTNIVSHRTILKKIWLHGVSVLLVFMVTLSVYPGITVLIESKNRGNGNRWNDLYFVPVVAFLLVNCSDYSGRLLAGFFQRPERKSLLIIFNLLRIIFVPLLLFCNAQPRHSLPVLIKEDYHYIIILNLFALTNGYLTNLPVICTSRIVDEHEKESASALIAVFLGLGLTLGSAINLILVKIL</sequence>
<keyword evidence="6 7" id="KW-0472">Membrane</keyword>
<feature type="transmembrane region" description="Helical" evidence="7">
    <location>
        <begin position="401"/>
        <end position="425"/>
    </location>
</feature>
<dbReference type="InterPro" id="IPR002259">
    <property type="entry name" value="Eqnu_transpt"/>
</dbReference>
<evidence type="ECO:0000256" key="3">
    <source>
        <dbReference type="ARBA" id="ARBA00022448"/>
    </source>
</evidence>
<dbReference type="PRINTS" id="PR01130">
    <property type="entry name" value="DERENTRNSPRT"/>
</dbReference>
<feature type="transmembrane region" description="Helical" evidence="7">
    <location>
        <begin position="171"/>
        <end position="198"/>
    </location>
</feature>
<proteinExistence type="inferred from homology"/>
<dbReference type="GeneID" id="108744860"/>
<dbReference type="KEGG" id="apln:108744860"/>
<evidence type="ECO:0000256" key="7">
    <source>
        <dbReference type="SAM" id="Phobius"/>
    </source>
</evidence>
<feature type="transmembrane region" description="Helical" evidence="7">
    <location>
        <begin position="111"/>
        <end position="132"/>
    </location>
</feature>
<feature type="transmembrane region" description="Helical" evidence="7">
    <location>
        <begin position="437"/>
        <end position="460"/>
    </location>
</feature>
<accession>A0A1W4XK12</accession>
<dbReference type="PIRSF" id="PIRSF016379">
    <property type="entry name" value="ENT"/>
    <property type="match status" value="1"/>
</dbReference>
<dbReference type="CTD" id="33207"/>
<evidence type="ECO:0000313" key="9">
    <source>
        <dbReference type="RefSeq" id="XP_018336319.1"/>
    </source>
</evidence>
<evidence type="ECO:0000256" key="2">
    <source>
        <dbReference type="ARBA" id="ARBA00007965"/>
    </source>
</evidence>
<feature type="transmembrane region" description="Helical" evidence="7">
    <location>
        <begin position="238"/>
        <end position="259"/>
    </location>
</feature>
<dbReference type="PANTHER" id="PTHR10332">
    <property type="entry name" value="EQUILIBRATIVE NUCLEOSIDE TRANSPORTER"/>
    <property type="match status" value="1"/>
</dbReference>
<comment type="similarity">
    <text evidence="2">Belongs to the SLC29A/ENT transporter (TC 2.A.57) family.</text>
</comment>
<name>A0A1W4XK12_AGRPL</name>
<feature type="transmembrane region" description="Helical" evidence="7">
    <location>
        <begin position="54"/>
        <end position="75"/>
    </location>
</feature>
<evidence type="ECO:0000256" key="4">
    <source>
        <dbReference type="ARBA" id="ARBA00022692"/>
    </source>
</evidence>
<keyword evidence="4 7" id="KW-0812">Transmembrane</keyword>
<dbReference type="GO" id="GO:0005337">
    <property type="term" value="F:nucleoside transmembrane transporter activity"/>
    <property type="evidence" value="ECO:0007669"/>
    <property type="project" value="InterPro"/>
</dbReference>
<dbReference type="RefSeq" id="XP_018336319.1">
    <property type="nucleotide sequence ID" value="XM_018480817.2"/>
</dbReference>
<dbReference type="FunCoup" id="A0A1W4XK12">
    <property type="interactions" value="238"/>
</dbReference>
<keyword evidence="8" id="KW-1185">Reference proteome</keyword>
<dbReference type="OrthoDB" id="46396at2759"/>
<evidence type="ECO:0000256" key="5">
    <source>
        <dbReference type="ARBA" id="ARBA00022989"/>
    </source>
</evidence>
<gene>
    <name evidence="9" type="primary">LOC108744860</name>
</gene>
<evidence type="ECO:0000313" key="8">
    <source>
        <dbReference type="Proteomes" id="UP000192223"/>
    </source>
</evidence>
<keyword evidence="3" id="KW-0813">Transport</keyword>
<feature type="transmembrane region" description="Helical" evidence="7">
    <location>
        <begin position="334"/>
        <end position="355"/>
    </location>
</feature>
<feature type="transmembrane region" description="Helical" evidence="7">
    <location>
        <begin position="367"/>
        <end position="389"/>
    </location>
</feature>
<keyword evidence="5 7" id="KW-1133">Transmembrane helix</keyword>
<reference evidence="9" key="1">
    <citation type="submission" date="2025-08" db="UniProtKB">
        <authorList>
            <consortium name="RefSeq"/>
        </authorList>
    </citation>
    <scope>IDENTIFICATION</scope>
    <source>
        <tissue evidence="9">Entire body</tissue>
    </source>
</reference>
<feature type="transmembrane region" description="Helical" evidence="7">
    <location>
        <begin position="144"/>
        <end position="165"/>
    </location>
</feature>
<dbReference type="Proteomes" id="UP000192223">
    <property type="component" value="Unplaced"/>
</dbReference>
<dbReference type="SUPFAM" id="SSF103473">
    <property type="entry name" value="MFS general substrate transporter"/>
    <property type="match status" value="1"/>
</dbReference>
<dbReference type="InterPro" id="IPR036259">
    <property type="entry name" value="MFS_trans_sf"/>
</dbReference>
<dbReference type="InParanoid" id="A0A1W4XK12"/>
<dbReference type="PANTHER" id="PTHR10332:SF88">
    <property type="entry name" value="EQUILIBRATIVE NUCLEOSIDE TRANSPORTER 1, ISOFORM A"/>
    <property type="match status" value="1"/>
</dbReference>
<dbReference type="Gene3D" id="1.20.1250.20">
    <property type="entry name" value="MFS general substrate transporter like domains"/>
    <property type="match status" value="1"/>
</dbReference>
<organism evidence="8 9">
    <name type="scientific">Agrilus planipennis</name>
    <name type="common">Emerald ash borer</name>
    <name type="synonym">Agrilus marcopoli</name>
    <dbReference type="NCBI Taxonomy" id="224129"/>
    <lineage>
        <taxon>Eukaryota</taxon>
        <taxon>Metazoa</taxon>
        <taxon>Ecdysozoa</taxon>
        <taxon>Arthropoda</taxon>
        <taxon>Hexapoda</taxon>
        <taxon>Insecta</taxon>
        <taxon>Pterygota</taxon>
        <taxon>Neoptera</taxon>
        <taxon>Endopterygota</taxon>
        <taxon>Coleoptera</taxon>
        <taxon>Polyphaga</taxon>
        <taxon>Elateriformia</taxon>
        <taxon>Buprestoidea</taxon>
        <taxon>Buprestidae</taxon>
        <taxon>Agrilinae</taxon>
        <taxon>Agrilus</taxon>
    </lineage>
</organism>
<dbReference type="GO" id="GO:0005886">
    <property type="term" value="C:plasma membrane"/>
    <property type="evidence" value="ECO:0007669"/>
    <property type="project" value="TreeGrafter"/>
</dbReference>
<protein>
    <submittedName>
        <fullName evidence="9">Equilibrative nucleoside transporter 3</fullName>
    </submittedName>
</protein>
<comment type="subcellular location">
    <subcellularLocation>
        <location evidence="1">Membrane</location>
        <topology evidence="1">Multi-pass membrane protein</topology>
    </subcellularLocation>
</comment>
<feature type="transmembrane region" description="Helical" evidence="7">
    <location>
        <begin position="295"/>
        <end position="314"/>
    </location>
</feature>